<reference evidence="18" key="3">
    <citation type="submission" date="2015-06" db="UniProtKB">
        <authorList>
            <consortium name="EnsemblMetazoa"/>
        </authorList>
    </citation>
    <scope>IDENTIFICATION</scope>
</reference>
<comment type="subcellular location">
    <subcellularLocation>
        <location evidence="2">Cytoplasm</location>
    </subcellularLocation>
</comment>
<keyword evidence="10" id="KW-0378">Hydrolase</keyword>
<evidence type="ECO:0000256" key="14">
    <source>
        <dbReference type="ARBA" id="ARBA00053410"/>
    </source>
</evidence>
<dbReference type="FunFam" id="3.40.50.10050:FF:000002">
    <property type="entry name" value="Eukaryotic translation initiation factor 5B"/>
    <property type="match status" value="1"/>
</dbReference>
<dbReference type="KEGG" id="hro:HELRODRAFT_103835"/>
<sequence length="599" mass="67139">MAESKRSVDRLRAPVVCVLGHVDTGKTKILDKLRRTNVQDGEAGGITQQIGATNVPHEALMQQTKMCKDLQVKIPGLLIIDTPGHESFSNLRTRGSSLCDIAILVVDIMHGLEPQTIESINILKQRKTPFVVALNKIDRLFGWITNPHSDVTNLLKKQKQNTKLEFDERTSHVIVQFAEQGLNARLFYENKNPREYISLVPTSAMTGDGIGNLITLICELTQTLLVKRLTFTEELQATVMEVKAIPGHGTTIDVILVNGRLKTGSTIIVAGQDGPIVTQIRSLLMPQPMHELRVKSQFESHKEVLAAQGCKIAAKDLEKALAGLPLYVAEQSDEEDIFKEELSQMLKDVLSDVKVSDKGVYVQASTLGSLEALLTFLKTSEIPYAGINIGPVHKRDIMKASVMLEHDPQYACVLAFDVKIEKEAQEMADSMAIRIFSADIIYHLFDKFMAYRDEFKKQKREEFKHIAVFPCKLRILPEHIFNTRDPIVVGVTVEAGFVKEGTILCVPSKEFLDVGRVSSIEINHKVIEKATKGQEVCLKIDSIPGEAPKLYGRHFDNTDLLVSKISRQSIDVVKSWFREEMSKSDWQLIMELKKTFEIL</sequence>
<evidence type="ECO:0000256" key="4">
    <source>
        <dbReference type="ARBA" id="ARBA00011986"/>
    </source>
</evidence>
<dbReference type="InterPro" id="IPR023115">
    <property type="entry name" value="TIF_IF2_dom3"/>
</dbReference>
<dbReference type="InParanoid" id="T1EDH8"/>
<dbReference type="GO" id="GO:0005737">
    <property type="term" value="C:cytoplasm"/>
    <property type="evidence" value="ECO:0000318"/>
    <property type="project" value="GO_Central"/>
</dbReference>
<evidence type="ECO:0000313" key="17">
    <source>
        <dbReference type="EMBL" id="ESN92352.1"/>
    </source>
</evidence>
<dbReference type="RefSeq" id="XP_009029587.1">
    <property type="nucleotide sequence ID" value="XM_009031339.1"/>
</dbReference>
<dbReference type="InterPro" id="IPR000795">
    <property type="entry name" value="T_Tr_GTP-bd_dom"/>
</dbReference>
<keyword evidence="7" id="KW-0396">Initiation factor</keyword>
<dbReference type="GO" id="GO:0046872">
    <property type="term" value="F:metal ion binding"/>
    <property type="evidence" value="ECO:0007669"/>
    <property type="project" value="UniProtKB-KW"/>
</dbReference>
<feature type="domain" description="Tr-type G" evidence="16">
    <location>
        <begin position="11"/>
        <end position="225"/>
    </location>
</feature>
<keyword evidence="8" id="KW-0479">Metal-binding</keyword>
<comment type="function">
    <text evidence="14">Plays a role in translation initiation. Ribosome-dependent GTPase that promotes the joining of the 60S ribosomal subunit to the pre-initiation complex to form the 80S initiation complex with the initiator methionine-tRNA in the P-site base paired to the start codon. Together with eIF1A (EIF1AX), actively orients the initiator methionine-tRNA in a conformation that allows 60S ribosomal subunit joining to form the 80S initiation complex. Is released after formation of the 80S initiation complex. Its GTPase activity is not essential for ribosomal subunits joining, but GTP hydrolysis is needed for eIF1A (EIF1AX) ejection quickly followed by EIF5B release to form elongation-competent ribosomes. In contrast to its procaryotic homolog, does not promote recruitment of Met-rRNA to the small ribosomal subunit.</text>
</comment>
<dbReference type="EC" id="3.6.5.3" evidence="4"/>
<keyword evidence="9" id="KW-0547">Nucleotide-binding</keyword>
<dbReference type="PRINTS" id="PR00315">
    <property type="entry name" value="ELONGATNFCT"/>
</dbReference>
<dbReference type="EMBL" id="KB097650">
    <property type="protein sequence ID" value="ESN92352.1"/>
    <property type="molecule type" value="Genomic_DNA"/>
</dbReference>
<comment type="cofactor">
    <cofactor evidence="1">
        <name>a monovalent cation</name>
        <dbReference type="ChEBI" id="CHEBI:60242"/>
    </cofactor>
</comment>
<dbReference type="OrthoDB" id="4928at2759"/>
<dbReference type="PROSITE" id="PS51722">
    <property type="entry name" value="G_TR_2"/>
    <property type="match status" value="1"/>
</dbReference>
<evidence type="ECO:0000256" key="7">
    <source>
        <dbReference type="ARBA" id="ARBA00022540"/>
    </source>
</evidence>
<dbReference type="EMBL" id="AMQM01007644">
    <property type="status" value="NOT_ANNOTATED_CDS"/>
    <property type="molecule type" value="Genomic_DNA"/>
</dbReference>
<dbReference type="InterPro" id="IPR005225">
    <property type="entry name" value="Small_GTP-bd"/>
</dbReference>
<evidence type="ECO:0000313" key="18">
    <source>
        <dbReference type="EnsemblMetazoa" id="HelroP103835"/>
    </source>
</evidence>
<dbReference type="InterPro" id="IPR036925">
    <property type="entry name" value="TIF_IF2_dom3_sf"/>
</dbReference>
<dbReference type="GO" id="GO:0003743">
    <property type="term" value="F:translation initiation factor activity"/>
    <property type="evidence" value="ECO:0000318"/>
    <property type="project" value="GO_Central"/>
</dbReference>
<protein>
    <recommendedName>
        <fullName evidence="5">Eukaryotic translation initiation factor 5B</fullName>
        <ecNumber evidence="4">3.6.5.3</ecNumber>
    </recommendedName>
    <alternativeName>
        <fullName evidence="13">Translation initiation factor IF-2</fullName>
    </alternativeName>
</protein>
<evidence type="ECO:0000256" key="10">
    <source>
        <dbReference type="ARBA" id="ARBA00022801"/>
    </source>
</evidence>
<gene>
    <name evidence="18" type="primary">20194630</name>
    <name evidence="17" type="ORF">HELRODRAFT_103835</name>
</gene>
<evidence type="ECO:0000256" key="9">
    <source>
        <dbReference type="ARBA" id="ARBA00022741"/>
    </source>
</evidence>
<keyword evidence="6" id="KW-0963">Cytoplasm</keyword>
<dbReference type="PANTHER" id="PTHR43381">
    <property type="entry name" value="TRANSLATION INITIATION FACTOR IF-2-RELATED"/>
    <property type="match status" value="1"/>
</dbReference>
<dbReference type="CDD" id="cd16266">
    <property type="entry name" value="IF2_aeIF5B_IV"/>
    <property type="match status" value="1"/>
</dbReference>
<name>T1EDH8_HELRO</name>
<dbReference type="GO" id="GO:0003924">
    <property type="term" value="F:GTPase activity"/>
    <property type="evidence" value="ECO:0007669"/>
    <property type="project" value="InterPro"/>
</dbReference>
<evidence type="ECO:0000256" key="5">
    <source>
        <dbReference type="ARBA" id="ARBA00013824"/>
    </source>
</evidence>
<dbReference type="Pfam" id="PF00009">
    <property type="entry name" value="GTP_EFTU"/>
    <property type="match status" value="1"/>
</dbReference>
<dbReference type="OMA" id="FRQSKPA"/>
<dbReference type="GO" id="GO:0005525">
    <property type="term" value="F:GTP binding"/>
    <property type="evidence" value="ECO:0007669"/>
    <property type="project" value="UniProtKB-KW"/>
</dbReference>
<evidence type="ECO:0000313" key="19">
    <source>
        <dbReference type="Proteomes" id="UP000015101"/>
    </source>
</evidence>
<dbReference type="InterPro" id="IPR009000">
    <property type="entry name" value="Transl_B-barrel_sf"/>
</dbReference>
<dbReference type="Proteomes" id="UP000015101">
    <property type="component" value="Unassembled WGS sequence"/>
</dbReference>
<evidence type="ECO:0000259" key="16">
    <source>
        <dbReference type="PROSITE" id="PS51722"/>
    </source>
</evidence>
<dbReference type="NCBIfam" id="TIGR00231">
    <property type="entry name" value="small_GTP"/>
    <property type="match status" value="1"/>
</dbReference>
<dbReference type="CTD" id="20194630"/>
<dbReference type="Pfam" id="PF11987">
    <property type="entry name" value="IF-2"/>
    <property type="match status" value="1"/>
</dbReference>
<dbReference type="Pfam" id="PF14578">
    <property type="entry name" value="GTP_EFTU_D4"/>
    <property type="match status" value="1"/>
</dbReference>
<evidence type="ECO:0000256" key="15">
    <source>
        <dbReference type="ARBA" id="ARBA00061781"/>
    </source>
</evidence>
<dbReference type="PANTHER" id="PTHR43381:SF4">
    <property type="entry name" value="EUKARYOTIC TRANSLATION INITIATION FACTOR 5B"/>
    <property type="match status" value="1"/>
</dbReference>
<dbReference type="Gene3D" id="2.40.30.10">
    <property type="entry name" value="Translation factors"/>
    <property type="match status" value="2"/>
</dbReference>
<dbReference type="Gene3D" id="3.40.50.300">
    <property type="entry name" value="P-loop containing nucleotide triphosphate hydrolases"/>
    <property type="match status" value="1"/>
</dbReference>
<keyword evidence="11" id="KW-0648">Protein biosynthesis</keyword>
<dbReference type="AlphaFoldDB" id="T1EDH8"/>
<reference evidence="17 19" key="2">
    <citation type="journal article" date="2013" name="Nature">
        <title>Insights into bilaterian evolution from three spiralian genomes.</title>
        <authorList>
            <person name="Simakov O."/>
            <person name="Marletaz F."/>
            <person name="Cho S.J."/>
            <person name="Edsinger-Gonzales E."/>
            <person name="Havlak P."/>
            <person name="Hellsten U."/>
            <person name="Kuo D.H."/>
            <person name="Larsson T."/>
            <person name="Lv J."/>
            <person name="Arendt D."/>
            <person name="Savage R."/>
            <person name="Osoegawa K."/>
            <person name="de Jong P."/>
            <person name="Grimwood J."/>
            <person name="Chapman J.A."/>
            <person name="Shapiro H."/>
            <person name="Aerts A."/>
            <person name="Otillar R.P."/>
            <person name="Terry A.Y."/>
            <person name="Boore J.L."/>
            <person name="Grigoriev I.V."/>
            <person name="Lindberg D.R."/>
            <person name="Seaver E.C."/>
            <person name="Weisblat D.A."/>
            <person name="Putnam N.H."/>
            <person name="Rokhsar D.S."/>
        </authorList>
    </citation>
    <scope>NUCLEOTIDE SEQUENCE</scope>
</reference>
<evidence type="ECO:0000256" key="8">
    <source>
        <dbReference type="ARBA" id="ARBA00022723"/>
    </source>
</evidence>
<dbReference type="FunFam" id="2.40.30.10:FF:000026">
    <property type="entry name" value="Eukaryotic translation initiation factor 5B"/>
    <property type="match status" value="1"/>
</dbReference>
<comment type="subunit">
    <text evidence="15">Interacts through its C-terminal domain (CTD) with the CTD of eIF1A (EIF1AX) or with the CTD of EIF5 (mutually exclusive) through a common binding site. Interacts with eIF1A (EIF1AX) from the location of the start codon by the 43S complex until the formation of the 80S complex. Interacts with ANXA5 in a calcium and phospholipid-dependent manner.</text>
</comment>
<dbReference type="eggNOG" id="KOG1144">
    <property type="taxonomic scope" value="Eukaryota"/>
</dbReference>
<dbReference type="GO" id="GO:0006413">
    <property type="term" value="P:translational initiation"/>
    <property type="evidence" value="ECO:0000318"/>
    <property type="project" value="GO_Central"/>
</dbReference>
<reference evidence="19" key="1">
    <citation type="submission" date="2012-12" db="EMBL/GenBank/DDBJ databases">
        <authorList>
            <person name="Hellsten U."/>
            <person name="Grimwood J."/>
            <person name="Chapman J.A."/>
            <person name="Shapiro H."/>
            <person name="Aerts A."/>
            <person name="Otillar R.P."/>
            <person name="Terry A.Y."/>
            <person name="Boore J.L."/>
            <person name="Simakov O."/>
            <person name="Marletaz F."/>
            <person name="Cho S.-J."/>
            <person name="Edsinger-Gonzales E."/>
            <person name="Havlak P."/>
            <person name="Kuo D.-H."/>
            <person name="Larsson T."/>
            <person name="Lv J."/>
            <person name="Arendt D."/>
            <person name="Savage R."/>
            <person name="Osoegawa K."/>
            <person name="de Jong P."/>
            <person name="Lindberg D.R."/>
            <person name="Seaver E.C."/>
            <person name="Weisblat D.A."/>
            <person name="Putnam N.H."/>
            <person name="Grigoriev I.V."/>
            <person name="Rokhsar D.S."/>
        </authorList>
    </citation>
    <scope>NUCLEOTIDE SEQUENCE</scope>
</reference>
<dbReference type="FunCoup" id="T1EDH8">
    <property type="interactions" value="1744"/>
</dbReference>
<dbReference type="InterPro" id="IPR015760">
    <property type="entry name" value="TIF_IF2"/>
</dbReference>
<evidence type="ECO:0000256" key="12">
    <source>
        <dbReference type="ARBA" id="ARBA00023134"/>
    </source>
</evidence>
<keyword evidence="19" id="KW-1185">Reference proteome</keyword>
<evidence type="ECO:0000256" key="6">
    <source>
        <dbReference type="ARBA" id="ARBA00022490"/>
    </source>
</evidence>
<dbReference type="InterPro" id="IPR027417">
    <property type="entry name" value="P-loop_NTPase"/>
</dbReference>
<dbReference type="SUPFAM" id="SSF50447">
    <property type="entry name" value="Translation proteins"/>
    <property type="match status" value="1"/>
</dbReference>
<dbReference type="SUPFAM" id="SSF52540">
    <property type="entry name" value="P-loop containing nucleoside triphosphate hydrolases"/>
    <property type="match status" value="1"/>
</dbReference>
<evidence type="ECO:0000256" key="3">
    <source>
        <dbReference type="ARBA" id="ARBA00007733"/>
    </source>
</evidence>
<dbReference type="CDD" id="cd01887">
    <property type="entry name" value="IF2_eIF5B"/>
    <property type="match status" value="1"/>
</dbReference>
<dbReference type="InterPro" id="IPR029459">
    <property type="entry name" value="EFTU-type"/>
</dbReference>
<organism evidence="18 19">
    <name type="scientific">Helobdella robusta</name>
    <name type="common">Californian leech</name>
    <dbReference type="NCBI Taxonomy" id="6412"/>
    <lineage>
        <taxon>Eukaryota</taxon>
        <taxon>Metazoa</taxon>
        <taxon>Spiralia</taxon>
        <taxon>Lophotrochozoa</taxon>
        <taxon>Annelida</taxon>
        <taxon>Clitellata</taxon>
        <taxon>Hirudinea</taxon>
        <taxon>Rhynchobdellida</taxon>
        <taxon>Glossiphoniidae</taxon>
        <taxon>Helobdella</taxon>
    </lineage>
</organism>
<dbReference type="NCBIfam" id="NF003078">
    <property type="entry name" value="PRK04004.1"/>
    <property type="match status" value="1"/>
</dbReference>
<comment type="similarity">
    <text evidence="3">Belongs to the TRAFAC class translation factor GTPase superfamily. Classic translation factor GTPase family. IF-2 subfamily.</text>
</comment>
<dbReference type="STRING" id="6412.T1EDH8"/>
<dbReference type="SUPFAM" id="SSF52156">
    <property type="entry name" value="Initiation factor IF2/eIF5b, domain 3"/>
    <property type="match status" value="1"/>
</dbReference>
<dbReference type="FunFam" id="3.40.50.300:FF:000112">
    <property type="entry name" value="Eukaryotic translation initiation factor 5B"/>
    <property type="match status" value="1"/>
</dbReference>
<proteinExistence type="inferred from homology"/>
<keyword evidence="12" id="KW-0342">GTP-binding</keyword>
<dbReference type="CDD" id="cd03703">
    <property type="entry name" value="aeIF5B_II"/>
    <property type="match status" value="1"/>
</dbReference>
<accession>T1EDH8</accession>
<evidence type="ECO:0000256" key="13">
    <source>
        <dbReference type="ARBA" id="ARBA00032478"/>
    </source>
</evidence>
<dbReference type="Gene3D" id="3.40.50.10050">
    <property type="entry name" value="Translation initiation factor IF- 2, domain 3"/>
    <property type="match status" value="1"/>
</dbReference>
<evidence type="ECO:0000256" key="2">
    <source>
        <dbReference type="ARBA" id="ARBA00004496"/>
    </source>
</evidence>
<dbReference type="GeneID" id="20194630"/>
<dbReference type="HOGENOM" id="CLU_002656_3_3_1"/>
<evidence type="ECO:0000256" key="1">
    <source>
        <dbReference type="ARBA" id="ARBA00001944"/>
    </source>
</evidence>
<dbReference type="FunFam" id="2.40.30.10:FF:000013">
    <property type="entry name" value="eukaryotic translation initiation factor 5B"/>
    <property type="match status" value="1"/>
</dbReference>
<evidence type="ECO:0000256" key="11">
    <source>
        <dbReference type="ARBA" id="ARBA00022917"/>
    </source>
</evidence>
<dbReference type="EnsemblMetazoa" id="HelroT103835">
    <property type="protein sequence ID" value="HelroP103835"/>
    <property type="gene ID" value="HelroG103835"/>
</dbReference>